<dbReference type="Gramene" id="KRG99159">
    <property type="protein sequence ID" value="KRG99159"/>
    <property type="gene ID" value="GLYMA_18G125400"/>
</dbReference>
<protein>
    <submittedName>
        <fullName evidence="1 2">Uncharacterized protein</fullName>
    </submittedName>
</protein>
<dbReference type="EMBL" id="CM000851">
    <property type="protein sequence ID" value="KRG99159.1"/>
    <property type="molecule type" value="Genomic_DNA"/>
</dbReference>
<sequence>MEVIDNNFLDNWLIIANVVRTNIECKMMLGYNQVSFFLQNKHCYFSHNVEYKIEIHIKWQRFSFLSLFFAAIYFMPVH</sequence>
<dbReference type="PaxDb" id="3847-GLYMA18G16248.1"/>
<evidence type="ECO:0000313" key="2">
    <source>
        <dbReference type="EnsemblPlants" id="KRG99159"/>
    </source>
</evidence>
<organism evidence="1">
    <name type="scientific">Glycine max</name>
    <name type="common">Soybean</name>
    <name type="synonym">Glycine hispida</name>
    <dbReference type="NCBI Taxonomy" id="3847"/>
    <lineage>
        <taxon>Eukaryota</taxon>
        <taxon>Viridiplantae</taxon>
        <taxon>Streptophyta</taxon>
        <taxon>Embryophyta</taxon>
        <taxon>Tracheophyta</taxon>
        <taxon>Spermatophyta</taxon>
        <taxon>Magnoliopsida</taxon>
        <taxon>eudicotyledons</taxon>
        <taxon>Gunneridae</taxon>
        <taxon>Pentapetalae</taxon>
        <taxon>rosids</taxon>
        <taxon>fabids</taxon>
        <taxon>Fabales</taxon>
        <taxon>Fabaceae</taxon>
        <taxon>Papilionoideae</taxon>
        <taxon>50 kb inversion clade</taxon>
        <taxon>NPAAA clade</taxon>
        <taxon>indigoferoid/millettioid clade</taxon>
        <taxon>Phaseoleae</taxon>
        <taxon>Glycine</taxon>
        <taxon>Glycine subgen. Soja</taxon>
    </lineage>
</organism>
<gene>
    <name evidence="1" type="ORF">GLYMA_18G125400</name>
</gene>
<dbReference type="Proteomes" id="UP000008827">
    <property type="component" value="Chromosome 18"/>
</dbReference>
<proteinExistence type="predicted"/>
<dbReference type="EnsemblPlants" id="KRG99159">
    <property type="protein sequence ID" value="KRG99159"/>
    <property type="gene ID" value="GLYMA_18G125400"/>
</dbReference>
<name>K7MRN4_SOYBN</name>
<dbReference type="InParanoid" id="K7MRN4"/>
<dbReference type="AlphaFoldDB" id="K7MRN4"/>
<reference evidence="1 2" key="1">
    <citation type="journal article" date="2010" name="Nature">
        <title>Genome sequence of the palaeopolyploid soybean.</title>
        <authorList>
            <person name="Schmutz J."/>
            <person name="Cannon S.B."/>
            <person name="Schlueter J."/>
            <person name="Ma J."/>
            <person name="Mitros T."/>
            <person name="Nelson W."/>
            <person name="Hyten D.L."/>
            <person name="Song Q."/>
            <person name="Thelen J.J."/>
            <person name="Cheng J."/>
            <person name="Xu D."/>
            <person name="Hellsten U."/>
            <person name="May G.D."/>
            <person name="Yu Y."/>
            <person name="Sakurai T."/>
            <person name="Umezawa T."/>
            <person name="Bhattacharyya M.K."/>
            <person name="Sandhu D."/>
            <person name="Valliyodan B."/>
            <person name="Lindquist E."/>
            <person name="Peto M."/>
            <person name="Grant D."/>
            <person name="Shu S."/>
            <person name="Goodstein D."/>
            <person name="Barry K."/>
            <person name="Futrell-Griggs M."/>
            <person name="Abernathy B."/>
            <person name="Du J."/>
            <person name="Tian Z."/>
            <person name="Zhu L."/>
            <person name="Gill N."/>
            <person name="Joshi T."/>
            <person name="Libault M."/>
            <person name="Sethuraman A."/>
            <person name="Zhang X.-C."/>
            <person name="Shinozaki K."/>
            <person name="Nguyen H.T."/>
            <person name="Wing R.A."/>
            <person name="Cregan P."/>
            <person name="Specht J."/>
            <person name="Grimwood J."/>
            <person name="Rokhsar D."/>
            <person name="Stacey G."/>
            <person name="Shoemaker R.C."/>
            <person name="Jackson S.A."/>
        </authorList>
    </citation>
    <scope>NUCLEOTIDE SEQUENCE</scope>
    <source>
        <strain evidence="2">cv. Williams 82</strain>
        <tissue evidence="1">Callus</tissue>
    </source>
</reference>
<evidence type="ECO:0000313" key="3">
    <source>
        <dbReference type="Proteomes" id="UP000008827"/>
    </source>
</evidence>
<evidence type="ECO:0000313" key="1">
    <source>
        <dbReference type="EMBL" id="KRG99159.1"/>
    </source>
</evidence>
<dbReference type="HOGENOM" id="CLU_2626859_0_0_1"/>
<keyword evidence="3" id="KW-1185">Reference proteome</keyword>
<reference evidence="2" key="2">
    <citation type="submission" date="2018-02" db="UniProtKB">
        <authorList>
            <consortium name="EnsemblPlants"/>
        </authorList>
    </citation>
    <scope>IDENTIFICATION</scope>
    <source>
        <strain evidence="2">Williams 82</strain>
    </source>
</reference>
<accession>K7MRN4</accession>
<reference evidence="1" key="3">
    <citation type="submission" date="2018-07" db="EMBL/GenBank/DDBJ databases">
        <title>WGS assembly of Glycine max.</title>
        <authorList>
            <person name="Schmutz J."/>
            <person name="Cannon S."/>
            <person name="Schlueter J."/>
            <person name="Ma J."/>
            <person name="Mitros T."/>
            <person name="Nelson W."/>
            <person name="Hyten D."/>
            <person name="Song Q."/>
            <person name="Thelen J."/>
            <person name="Cheng J."/>
            <person name="Xu D."/>
            <person name="Hellsten U."/>
            <person name="May G."/>
            <person name="Yu Y."/>
            <person name="Sakurai T."/>
            <person name="Umezawa T."/>
            <person name="Bhattacharyya M."/>
            <person name="Sandhu D."/>
            <person name="Valliyodan B."/>
            <person name="Lindquist E."/>
            <person name="Peto M."/>
            <person name="Grant D."/>
            <person name="Shu S."/>
            <person name="Goodstein D."/>
            <person name="Barry K."/>
            <person name="Futrell-Griggs M."/>
            <person name="Abernathy B."/>
            <person name="Du J."/>
            <person name="Tian Z."/>
            <person name="Zhu L."/>
            <person name="Gill N."/>
            <person name="Joshi T."/>
            <person name="Libault M."/>
            <person name="Sethuraman A."/>
            <person name="Zhang X."/>
            <person name="Shinozaki K."/>
            <person name="Nguyen H."/>
            <person name="Wing R."/>
            <person name="Cregan P."/>
            <person name="Specht J."/>
            <person name="Grimwood J."/>
            <person name="Rokhsar D."/>
            <person name="Stacey G."/>
            <person name="Shoemaker R."/>
            <person name="Jackson S."/>
        </authorList>
    </citation>
    <scope>NUCLEOTIDE SEQUENCE</scope>
    <source>
        <tissue evidence="1">Callus</tissue>
    </source>
</reference>